<dbReference type="SUPFAM" id="SSF89550">
    <property type="entry name" value="PHP domain-like"/>
    <property type="match status" value="1"/>
</dbReference>
<evidence type="ECO:0000256" key="4">
    <source>
        <dbReference type="ARBA" id="ARBA00022605"/>
    </source>
</evidence>
<dbReference type="GO" id="GO:0000105">
    <property type="term" value="P:L-histidine biosynthetic process"/>
    <property type="evidence" value="ECO:0007669"/>
    <property type="project" value="UniProtKB-UniRule"/>
</dbReference>
<feature type="domain" description="PHP" evidence="9">
    <location>
        <begin position="5"/>
        <end position="188"/>
    </location>
</feature>
<evidence type="ECO:0000256" key="3">
    <source>
        <dbReference type="ARBA" id="ARBA00013085"/>
    </source>
</evidence>
<keyword evidence="5 8" id="KW-0378">Hydrolase</keyword>
<keyword evidence="6 8" id="KW-0368">Histidine biosynthesis</keyword>
<dbReference type="CDD" id="cd12110">
    <property type="entry name" value="PHP_HisPPase_Hisj_like"/>
    <property type="match status" value="1"/>
</dbReference>
<name>A0AAE3EBJ9_9FIRM</name>
<proteinExistence type="inferred from homology"/>
<dbReference type="NCBIfam" id="TIGR01856">
    <property type="entry name" value="hisJ_fam"/>
    <property type="match status" value="1"/>
</dbReference>
<evidence type="ECO:0000256" key="8">
    <source>
        <dbReference type="RuleBase" id="RU366003"/>
    </source>
</evidence>
<keyword evidence="11" id="KW-1185">Reference proteome</keyword>
<dbReference type="PANTHER" id="PTHR21039:SF0">
    <property type="entry name" value="HISTIDINOL-PHOSPHATASE"/>
    <property type="match status" value="1"/>
</dbReference>
<dbReference type="Proteomes" id="UP001198182">
    <property type="component" value="Unassembled WGS sequence"/>
</dbReference>
<protein>
    <recommendedName>
        <fullName evidence="3 8">Histidinol-phosphatase</fullName>
        <shortName evidence="8">HolPase</shortName>
        <ecNumber evidence="3 8">3.1.3.15</ecNumber>
    </recommendedName>
</protein>
<dbReference type="InterPro" id="IPR010140">
    <property type="entry name" value="Histidinol_P_phosphatase_HisJ"/>
</dbReference>
<organism evidence="10 11">
    <name type="scientific">Hominifimenecus microfluidus</name>
    <dbReference type="NCBI Taxonomy" id="2885348"/>
    <lineage>
        <taxon>Bacteria</taxon>
        <taxon>Bacillati</taxon>
        <taxon>Bacillota</taxon>
        <taxon>Clostridia</taxon>
        <taxon>Lachnospirales</taxon>
        <taxon>Lachnospiraceae</taxon>
        <taxon>Hominifimenecus</taxon>
    </lineage>
</organism>
<dbReference type="GO" id="GO:0004401">
    <property type="term" value="F:histidinol-phosphatase activity"/>
    <property type="evidence" value="ECO:0007669"/>
    <property type="project" value="UniProtKB-UniRule"/>
</dbReference>
<dbReference type="GO" id="GO:0005737">
    <property type="term" value="C:cytoplasm"/>
    <property type="evidence" value="ECO:0007669"/>
    <property type="project" value="TreeGrafter"/>
</dbReference>
<dbReference type="Gene3D" id="3.20.20.140">
    <property type="entry name" value="Metal-dependent hydrolases"/>
    <property type="match status" value="1"/>
</dbReference>
<dbReference type="RefSeq" id="WP_308453507.1">
    <property type="nucleotide sequence ID" value="NZ_JAJEQR010000020.1"/>
</dbReference>
<dbReference type="InterPro" id="IPR004013">
    <property type="entry name" value="PHP_dom"/>
</dbReference>
<gene>
    <name evidence="10" type="ORF">LKD81_08165</name>
</gene>
<evidence type="ECO:0000256" key="6">
    <source>
        <dbReference type="ARBA" id="ARBA00023102"/>
    </source>
</evidence>
<evidence type="ECO:0000259" key="9">
    <source>
        <dbReference type="Pfam" id="PF02811"/>
    </source>
</evidence>
<dbReference type="EC" id="3.1.3.15" evidence="3 8"/>
<evidence type="ECO:0000256" key="1">
    <source>
        <dbReference type="ARBA" id="ARBA00004970"/>
    </source>
</evidence>
<evidence type="ECO:0000313" key="10">
    <source>
        <dbReference type="EMBL" id="MCC2230971.1"/>
    </source>
</evidence>
<comment type="similarity">
    <text evidence="2 8">Belongs to the PHP hydrolase family. HisK subfamily.</text>
</comment>
<evidence type="ECO:0000256" key="2">
    <source>
        <dbReference type="ARBA" id="ARBA00009152"/>
    </source>
</evidence>
<dbReference type="Pfam" id="PF02811">
    <property type="entry name" value="PHP"/>
    <property type="match status" value="1"/>
</dbReference>
<evidence type="ECO:0000313" key="11">
    <source>
        <dbReference type="Proteomes" id="UP001198182"/>
    </source>
</evidence>
<evidence type="ECO:0000256" key="7">
    <source>
        <dbReference type="ARBA" id="ARBA00049158"/>
    </source>
</evidence>
<comment type="caution">
    <text evidence="10">The sequence shown here is derived from an EMBL/GenBank/DDBJ whole genome shotgun (WGS) entry which is preliminary data.</text>
</comment>
<dbReference type="AlphaFoldDB" id="A0AAE3EBJ9"/>
<dbReference type="InterPro" id="IPR016195">
    <property type="entry name" value="Pol/histidinol_Pase-like"/>
</dbReference>
<keyword evidence="4 8" id="KW-0028">Amino-acid biosynthesis</keyword>
<reference evidence="10" key="1">
    <citation type="submission" date="2021-10" db="EMBL/GenBank/DDBJ databases">
        <title>Anaerobic single-cell dispensing facilitates the cultivation of human gut bacteria.</title>
        <authorList>
            <person name="Afrizal A."/>
        </authorList>
    </citation>
    <scope>NUCLEOTIDE SEQUENCE</scope>
    <source>
        <strain evidence="10">CLA-AA-H215</strain>
    </source>
</reference>
<sequence>MIANYHTHTTRCHHAEGEDRQYVETAIERGLKILGFSDHTPYYYDGDYVSGVRMLPEEVEGYVESIQRLKDEYKSQIEIKLGFETEYYPKYFEKLLQLYAQYPVDYIILGQHFLNNEVGEIYTGRPEASADRIDRYADQVIKAIHTGCFTYLAHPDLCLYEGDSQRYRNAMKRICLAAKEAGLPLEINLLGMRTNRHYPKKDVFRIAADCDCTIVLGSDAHRPEDVTDPTSEQTARGWVDELGLTLVETVPLHSPIKH</sequence>
<dbReference type="PANTHER" id="PTHR21039">
    <property type="entry name" value="HISTIDINOL PHOSPHATASE-RELATED"/>
    <property type="match status" value="1"/>
</dbReference>
<comment type="pathway">
    <text evidence="1 8">Amino-acid biosynthesis; L-histidine biosynthesis; L-histidine from 5-phospho-alpha-D-ribose 1-diphosphate: step 8/9.</text>
</comment>
<evidence type="ECO:0000256" key="5">
    <source>
        <dbReference type="ARBA" id="ARBA00022801"/>
    </source>
</evidence>
<accession>A0AAE3EBJ9</accession>
<comment type="catalytic activity">
    <reaction evidence="7 8">
        <text>L-histidinol phosphate + H2O = L-histidinol + phosphate</text>
        <dbReference type="Rhea" id="RHEA:14465"/>
        <dbReference type="ChEBI" id="CHEBI:15377"/>
        <dbReference type="ChEBI" id="CHEBI:43474"/>
        <dbReference type="ChEBI" id="CHEBI:57699"/>
        <dbReference type="ChEBI" id="CHEBI:57980"/>
        <dbReference type="EC" id="3.1.3.15"/>
    </reaction>
</comment>
<dbReference type="EMBL" id="JAJEQR010000020">
    <property type="protein sequence ID" value="MCC2230971.1"/>
    <property type="molecule type" value="Genomic_DNA"/>
</dbReference>